<organism evidence="3 4">
    <name type="scientific">Phytophthora lilii</name>
    <dbReference type="NCBI Taxonomy" id="2077276"/>
    <lineage>
        <taxon>Eukaryota</taxon>
        <taxon>Sar</taxon>
        <taxon>Stramenopiles</taxon>
        <taxon>Oomycota</taxon>
        <taxon>Peronosporomycetes</taxon>
        <taxon>Peronosporales</taxon>
        <taxon>Peronosporaceae</taxon>
        <taxon>Phytophthora</taxon>
    </lineage>
</organism>
<feature type="domain" description="Chromo" evidence="1">
    <location>
        <begin position="263"/>
        <end position="329"/>
    </location>
</feature>
<dbReference type="InterPro" id="IPR000953">
    <property type="entry name" value="Chromo/chromo_shadow_dom"/>
</dbReference>
<accession>A0A9W6U7T8</accession>
<dbReference type="EMBL" id="BSXW01000647">
    <property type="protein sequence ID" value="GMF27131.1"/>
    <property type="molecule type" value="Genomic_DNA"/>
</dbReference>
<dbReference type="Gene3D" id="2.40.50.40">
    <property type="match status" value="1"/>
</dbReference>
<dbReference type="SUPFAM" id="SSF54160">
    <property type="entry name" value="Chromo domain-like"/>
    <property type="match status" value="1"/>
</dbReference>
<feature type="domain" description="Integrase catalytic" evidence="2">
    <location>
        <begin position="77"/>
        <end position="226"/>
    </location>
</feature>
<dbReference type="SMART" id="SM00298">
    <property type="entry name" value="CHROMO"/>
    <property type="match status" value="1"/>
</dbReference>
<dbReference type="GO" id="GO:0015074">
    <property type="term" value="P:DNA integration"/>
    <property type="evidence" value="ECO:0007669"/>
    <property type="project" value="InterPro"/>
</dbReference>
<dbReference type="AlphaFoldDB" id="A0A9W6U7T8"/>
<dbReference type="Gene3D" id="3.30.420.10">
    <property type="entry name" value="Ribonuclease H-like superfamily/Ribonuclease H"/>
    <property type="match status" value="1"/>
</dbReference>
<dbReference type="Pfam" id="PF00385">
    <property type="entry name" value="Chromo"/>
    <property type="match status" value="1"/>
</dbReference>
<evidence type="ECO:0000259" key="1">
    <source>
        <dbReference type="PROSITE" id="PS50013"/>
    </source>
</evidence>
<protein>
    <submittedName>
        <fullName evidence="3">Unnamed protein product</fullName>
    </submittedName>
</protein>
<dbReference type="Proteomes" id="UP001165083">
    <property type="component" value="Unassembled WGS sequence"/>
</dbReference>
<comment type="caution">
    <text evidence="3">The sequence shown here is derived from an EMBL/GenBank/DDBJ whole genome shotgun (WGS) entry which is preliminary data.</text>
</comment>
<dbReference type="PANTHER" id="PTHR46585:SF1">
    <property type="entry name" value="CHROMO DOMAIN-CONTAINING PROTEIN"/>
    <property type="match status" value="1"/>
</dbReference>
<dbReference type="InterPro" id="IPR036397">
    <property type="entry name" value="RNaseH_sf"/>
</dbReference>
<dbReference type="CDD" id="cd00024">
    <property type="entry name" value="CD_CSD"/>
    <property type="match status" value="1"/>
</dbReference>
<evidence type="ECO:0000259" key="2">
    <source>
        <dbReference type="PROSITE" id="PS50994"/>
    </source>
</evidence>
<dbReference type="InterPro" id="IPR001584">
    <property type="entry name" value="Integrase_cat-core"/>
</dbReference>
<evidence type="ECO:0000313" key="4">
    <source>
        <dbReference type="Proteomes" id="UP001165083"/>
    </source>
</evidence>
<dbReference type="PANTHER" id="PTHR46585">
    <property type="entry name" value="INTEGRASE CORE DOMAIN CONTAINING PROTEIN"/>
    <property type="match status" value="1"/>
</dbReference>
<reference evidence="3" key="1">
    <citation type="submission" date="2023-04" db="EMBL/GenBank/DDBJ databases">
        <title>Phytophthora lilii NBRC 32176.</title>
        <authorList>
            <person name="Ichikawa N."/>
            <person name="Sato H."/>
            <person name="Tonouchi N."/>
        </authorList>
    </citation>
    <scope>NUCLEOTIDE SEQUENCE</scope>
    <source>
        <strain evidence="3">NBRC 32176</strain>
    </source>
</reference>
<dbReference type="InterPro" id="IPR016197">
    <property type="entry name" value="Chromo-like_dom_sf"/>
</dbReference>
<name>A0A9W6U7T8_9STRA</name>
<sequence length="329" mass="38615">MKGKPFKYDESDTKQELIDKLYNDPLYGFIGQQKLYEKAKALNRRITLKDIKDYFQSRVDIQRFQHQKPAFEQFKIASANPDSWQIDLAFWFKQVILTGVNINSRLGYATLLPNKQAKTVLEALRSFVKSNKPSIITSDNGKEFMNKAVQRFFKDSNIEHYNNETGDHTTMGKIERFNRTIKQRLMKLPNRENLTPKLMKAIIFNYNNTVHRSIGMTPKEAKGYVAQEELNHNEDVMKTIDNALSVGINAKPTEAQVEQGDLFDIEKILAHKRMKDGRYKYHIKWADFDKPTWEPQDNLRLVNKNRMSTPEKKYFASLQRVRRSKKLKQ</sequence>
<keyword evidence="4" id="KW-1185">Reference proteome</keyword>
<evidence type="ECO:0000313" key="3">
    <source>
        <dbReference type="EMBL" id="GMF27131.1"/>
    </source>
</evidence>
<dbReference type="PROSITE" id="PS50994">
    <property type="entry name" value="INTEGRASE"/>
    <property type="match status" value="1"/>
</dbReference>
<dbReference type="OrthoDB" id="6621683at2759"/>
<proteinExistence type="predicted"/>
<dbReference type="PROSITE" id="PS50013">
    <property type="entry name" value="CHROMO_2"/>
    <property type="match status" value="1"/>
</dbReference>
<gene>
    <name evidence="3" type="ORF">Plil01_001132800</name>
</gene>
<dbReference type="GO" id="GO:0003676">
    <property type="term" value="F:nucleic acid binding"/>
    <property type="evidence" value="ECO:0007669"/>
    <property type="project" value="InterPro"/>
</dbReference>
<dbReference type="InterPro" id="IPR012337">
    <property type="entry name" value="RNaseH-like_sf"/>
</dbReference>
<dbReference type="Pfam" id="PF00665">
    <property type="entry name" value="rve"/>
    <property type="match status" value="1"/>
</dbReference>
<dbReference type="SUPFAM" id="SSF53098">
    <property type="entry name" value="Ribonuclease H-like"/>
    <property type="match status" value="1"/>
</dbReference>
<dbReference type="InterPro" id="IPR023780">
    <property type="entry name" value="Chromo_domain"/>
</dbReference>